<sequence>MASDDAAKAPIISHMNSSHADSLSAYLQYYNRVPLPAASKPTLVDISLSSMTICDANQKSHIVRFSPPMASFADARIRTVAMDSEARRALGVRITAYEPPTRPLHVLLFGLCCMTLVLYLTYNWIVPGTFMYDVLLPYFPGGQKWFLWIVRIQVLPVTLIHLTETFFLDRTRLTRYGVTRWSALWWKWALSCTIEGVGCFHRIDAEVKRQQATWDREKERQKEQEAAAKVGHH</sequence>
<dbReference type="OrthoDB" id="5553410at2759"/>
<keyword evidence="2" id="KW-1133">Transmembrane helix</keyword>
<dbReference type="HOGENOM" id="CLU_081019_0_0_1"/>
<reference evidence="4 5" key="1">
    <citation type="submission" date="2014-04" db="EMBL/GenBank/DDBJ databases">
        <authorList>
            <consortium name="DOE Joint Genome Institute"/>
            <person name="Kuo A."/>
            <person name="Martino E."/>
            <person name="Perotto S."/>
            <person name="Kohler A."/>
            <person name="Nagy L.G."/>
            <person name="Floudas D."/>
            <person name="Copeland A."/>
            <person name="Barry K.W."/>
            <person name="Cichocki N."/>
            <person name="Veneault-Fourrey C."/>
            <person name="LaButti K."/>
            <person name="Lindquist E.A."/>
            <person name="Lipzen A."/>
            <person name="Lundell T."/>
            <person name="Morin E."/>
            <person name="Murat C."/>
            <person name="Sun H."/>
            <person name="Tunlid A."/>
            <person name="Henrissat B."/>
            <person name="Grigoriev I.V."/>
            <person name="Hibbett D.S."/>
            <person name="Martin F."/>
            <person name="Nordberg H.P."/>
            <person name="Cantor M.N."/>
            <person name="Hua S.X."/>
        </authorList>
    </citation>
    <scope>NUCLEOTIDE SEQUENCE [LARGE SCALE GENOMIC DNA]</scope>
    <source>
        <strain evidence="4 5">Zn</strain>
    </source>
</reference>
<evidence type="ECO:0000313" key="4">
    <source>
        <dbReference type="EMBL" id="KIN01702.1"/>
    </source>
</evidence>
<evidence type="ECO:0000259" key="3">
    <source>
        <dbReference type="Pfam" id="PF10615"/>
    </source>
</evidence>
<dbReference type="PANTHER" id="PTHR37783:SF1">
    <property type="entry name" value="MEMBRANE PROTEIN, PUTATIVE (AFU_ORTHOLOGUE AFUA_1G04315)-RELATED"/>
    <property type="match status" value="1"/>
</dbReference>
<dbReference type="EMBL" id="KN832875">
    <property type="protein sequence ID" value="KIN01702.1"/>
    <property type="molecule type" value="Genomic_DNA"/>
</dbReference>
<dbReference type="AlphaFoldDB" id="A0A0C3HH95"/>
<feature type="transmembrane region" description="Helical" evidence="2">
    <location>
        <begin position="106"/>
        <end position="125"/>
    </location>
</feature>
<dbReference type="Pfam" id="PF10615">
    <property type="entry name" value="DUF2470"/>
    <property type="match status" value="1"/>
</dbReference>
<dbReference type="InterPro" id="IPR037119">
    <property type="entry name" value="Haem_oxidase_HugZ-like_sf"/>
</dbReference>
<dbReference type="Gene3D" id="3.20.180.10">
    <property type="entry name" value="PNP-oxidase-like"/>
    <property type="match status" value="1"/>
</dbReference>
<name>A0A0C3HH95_OIDMZ</name>
<evidence type="ECO:0000256" key="1">
    <source>
        <dbReference type="SAM" id="MobiDB-lite"/>
    </source>
</evidence>
<dbReference type="InterPro" id="IPR019595">
    <property type="entry name" value="DUF2470"/>
</dbReference>
<evidence type="ECO:0000256" key="2">
    <source>
        <dbReference type="SAM" id="Phobius"/>
    </source>
</evidence>
<keyword evidence="2" id="KW-0472">Membrane</keyword>
<feature type="compositionally biased region" description="Basic and acidic residues" evidence="1">
    <location>
        <begin position="214"/>
        <end position="226"/>
    </location>
</feature>
<feature type="region of interest" description="Disordered" evidence="1">
    <location>
        <begin position="214"/>
        <end position="233"/>
    </location>
</feature>
<feature type="domain" description="DUF2470" evidence="3">
    <location>
        <begin position="8"/>
        <end position="82"/>
    </location>
</feature>
<reference evidence="5" key="2">
    <citation type="submission" date="2015-01" db="EMBL/GenBank/DDBJ databases">
        <title>Evolutionary Origins and Diversification of the Mycorrhizal Mutualists.</title>
        <authorList>
            <consortium name="DOE Joint Genome Institute"/>
            <consortium name="Mycorrhizal Genomics Consortium"/>
            <person name="Kohler A."/>
            <person name="Kuo A."/>
            <person name="Nagy L.G."/>
            <person name="Floudas D."/>
            <person name="Copeland A."/>
            <person name="Barry K.W."/>
            <person name="Cichocki N."/>
            <person name="Veneault-Fourrey C."/>
            <person name="LaButti K."/>
            <person name="Lindquist E.A."/>
            <person name="Lipzen A."/>
            <person name="Lundell T."/>
            <person name="Morin E."/>
            <person name="Murat C."/>
            <person name="Riley R."/>
            <person name="Ohm R."/>
            <person name="Sun H."/>
            <person name="Tunlid A."/>
            <person name="Henrissat B."/>
            <person name="Grigoriev I.V."/>
            <person name="Hibbett D.S."/>
            <person name="Martin F."/>
        </authorList>
    </citation>
    <scope>NUCLEOTIDE SEQUENCE [LARGE SCALE GENOMIC DNA]</scope>
    <source>
        <strain evidence="5">Zn</strain>
    </source>
</reference>
<dbReference type="PANTHER" id="PTHR37783">
    <property type="entry name" value="MEMBRANE PROTEIN, PUTATIVE (AFU_ORTHOLOGUE AFUA_1G04315)-RELATED"/>
    <property type="match status" value="1"/>
</dbReference>
<protein>
    <recommendedName>
        <fullName evidence="3">DUF2470 domain-containing protein</fullName>
    </recommendedName>
</protein>
<keyword evidence="5" id="KW-1185">Reference proteome</keyword>
<feature type="transmembrane region" description="Helical" evidence="2">
    <location>
        <begin position="145"/>
        <end position="168"/>
    </location>
</feature>
<gene>
    <name evidence="4" type="ORF">OIDMADRAFT_103015</name>
</gene>
<evidence type="ECO:0000313" key="5">
    <source>
        <dbReference type="Proteomes" id="UP000054321"/>
    </source>
</evidence>
<organism evidence="4 5">
    <name type="scientific">Oidiodendron maius (strain Zn)</name>
    <dbReference type="NCBI Taxonomy" id="913774"/>
    <lineage>
        <taxon>Eukaryota</taxon>
        <taxon>Fungi</taxon>
        <taxon>Dikarya</taxon>
        <taxon>Ascomycota</taxon>
        <taxon>Pezizomycotina</taxon>
        <taxon>Leotiomycetes</taxon>
        <taxon>Leotiomycetes incertae sedis</taxon>
        <taxon>Myxotrichaceae</taxon>
        <taxon>Oidiodendron</taxon>
    </lineage>
</organism>
<accession>A0A0C3HH95</accession>
<dbReference type="InParanoid" id="A0A0C3HH95"/>
<proteinExistence type="predicted"/>
<keyword evidence="2" id="KW-0812">Transmembrane</keyword>
<dbReference type="Proteomes" id="UP000054321">
    <property type="component" value="Unassembled WGS sequence"/>
</dbReference>